<evidence type="ECO:0000256" key="7">
    <source>
        <dbReference type="ARBA" id="ARBA00023136"/>
    </source>
</evidence>
<gene>
    <name evidence="10" type="ORF">E9677_14825</name>
</gene>
<feature type="transmembrane region" description="Helical" evidence="8">
    <location>
        <begin position="343"/>
        <end position="362"/>
    </location>
</feature>
<proteinExistence type="predicted"/>
<accession>A0ABY2QVA3</accession>
<feature type="domain" description="Glycosyltransferase RgtA/B/C/D-like" evidence="9">
    <location>
        <begin position="55"/>
        <end position="216"/>
    </location>
</feature>
<dbReference type="PANTHER" id="PTHR33908">
    <property type="entry name" value="MANNOSYLTRANSFERASE YKCB-RELATED"/>
    <property type="match status" value="1"/>
</dbReference>
<feature type="transmembrane region" description="Helical" evidence="8">
    <location>
        <begin position="65"/>
        <end position="92"/>
    </location>
</feature>
<dbReference type="RefSeq" id="WP_136558829.1">
    <property type="nucleotide sequence ID" value="NZ_STGT01000003.1"/>
</dbReference>
<feature type="transmembrane region" description="Helical" evidence="8">
    <location>
        <begin position="127"/>
        <end position="145"/>
    </location>
</feature>
<keyword evidence="5 8" id="KW-0812">Transmembrane</keyword>
<comment type="subcellular location">
    <subcellularLocation>
        <location evidence="1">Cell membrane</location>
        <topology evidence="1">Multi-pass membrane protein</topology>
    </subcellularLocation>
</comment>
<evidence type="ECO:0000259" key="9">
    <source>
        <dbReference type="Pfam" id="PF13231"/>
    </source>
</evidence>
<name>A0ABY2QVA3_9HYPH</name>
<evidence type="ECO:0000256" key="8">
    <source>
        <dbReference type="SAM" id="Phobius"/>
    </source>
</evidence>
<evidence type="ECO:0000313" key="10">
    <source>
        <dbReference type="EMBL" id="THV14151.1"/>
    </source>
</evidence>
<feature type="transmembrane region" description="Helical" evidence="8">
    <location>
        <begin position="12"/>
        <end position="30"/>
    </location>
</feature>
<feature type="transmembrane region" description="Helical" evidence="8">
    <location>
        <begin position="283"/>
        <end position="303"/>
    </location>
</feature>
<dbReference type="InterPro" id="IPR050297">
    <property type="entry name" value="LipidA_mod_glycosyltrf_83"/>
</dbReference>
<sequence length="499" mass="55230">MMVRLKQNPASVFGILGVYFLAQICVRLLLPHSLELDESAQIFYAQWPSLGYDTQPPFYNWVQTAVLTVVGTSVFSLALVKNTFLFLTYLFFGLAAMRMVRSKELAVVAVFGILTIPQLVFESQRDLTHSVAAVFASALFIFALVSTLDRPSWKSYAVLGLSVGIGFLSKYNFALLPAAAFLAVLFDTEFRRRLIDLRILIAALVASLVILPHALWLLNHLDLATQGTLNKLEGAGTSSKLLQIATGTASLFGALLGFAGLTFSIFLILYGRKLQETLGLDNRWSLLLGRIMLAAIGLLLLLILITDSTNIKDRWLSPIFPVLALYFATKLDQLDSRETSLLARIWPLAKFILVAMPLVMLLRVPAHGWLGDYTKLNLNYDAALQEASRHAPVEPTVILASDVHLAGNLRLLKPNTQVVVNGYRALTGPIERRESTLVLVMWRAQKESDMPDSARSWLAAAGEPRSYTGQTVAVPYNYGRDGDTFMFGYAFVWIDPKAP</sequence>
<evidence type="ECO:0000256" key="5">
    <source>
        <dbReference type="ARBA" id="ARBA00022692"/>
    </source>
</evidence>
<dbReference type="PANTHER" id="PTHR33908:SF11">
    <property type="entry name" value="MEMBRANE PROTEIN"/>
    <property type="match status" value="1"/>
</dbReference>
<dbReference type="EMBL" id="STGT01000003">
    <property type="protein sequence ID" value="THV14151.1"/>
    <property type="molecule type" value="Genomic_DNA"/>
</dbReference>
<dbReference type="Pfam" id="PF13231">
    <property type="entry name" value="PMT_2"/>
    <property type="match status" value="1"/>
</dbReference>
<evidence type="ECO:0000256" key="6">
    <source>
        <dbReference type="ARBA" id="ARBA00022989"/>
    </source>
</evidence>
<keyword evidence="4" id="KW-0808">Transferase</keyword>
<evidence type="ECO:0000256" key="1">
    <source>
        <dbReference type="ARBA" id="ARBA00004651"/>
    </source>
</evidence>
<keyword evidence="2" id="KW-1003">Cell membrane</keyword>
<comment type="caution">
    <text evidence="10">The sequence shown here is derived from an EMBL/GenBank/DDBJ whole genome shotgun (WGS) entry which is preliminary data.</text>
</comment>
<dbReference type="Proteomes" id="UP000309667">
    <property type="component" value="Unassembled WGS sequence"/>
</dbReference>
<keyword evidence="6 8" id="KW-1133">Transmembrane helix</keyword>
<evidence type="ECO:0000256" key="2">
    <source>
        <dbReference type="ARBA" id="ARBA00022475"/>
    </source>
</evidence>
<evidence type="ECO:0000256" key="3">
    <source>
        <dbReference type="ARBA" id="ARBA00022676"/>
    </source>
</evidence>
<keyword evidence="7 8" id="KW-0472">Membrane</keyword>
<keyword evidence="11" id="KW-1185">Reference proteome</keyword>
<feature type="transmembrane region" description="Helical" evidence="8">
    <location>
        <begin position="157"/>
        <end position="185"/>
    </location>
</feature>
<organism evidence="10 11">
    <name type="scientific">Rhizobium rhizophilum</name>
    <dbReference type="NCBI Taxonomy" id="1850373"/>
    <lineage>
        <taxon>Bacteria</taxon>
        <taxon>Pseudomonadati</taxon>
        <taxon>Pseudomonadota</taxon>
        <taxon>Alphaproteobacteria</taxon>
        <taxon>Hyphomicrobiales</taxon>
        <taxon>Rhizobiaceae</taxon>
        <taxon>Rhizobium/Agrobacterium group</taxon>
        <taxon>Rhizobium</taxon>
    </lineage>
</organism>
<feature type="transmembrane region" description="Helical" evidence="8">
    <location>
        <begin position="104"/>
        <end position="121"/>
    </location>
</feature>
<keyword evidence="3" id="KW-0328">Glycosyltransferase</keyword>
<feature type="transmembrane region" description="Helical" evidence="8">
    <location>
        <begin position="197"/>
        <end position="218"/>
    </location>
</feature>
<evidence type="ECO:0000256" key="4">
    <source>
        <dbReference type="ARBA" id="ARBA00022679"/>
    </source>
</evidence>
<reference evidence="10 11" key="1">
    <citation type="submission" date="2019-04" db="EMBL/GenBank/DDBJ databases">
        <title>Genome sequence of strain 7209-2.</title>
        <authorList>
            <person name="Gao J."/>
            <person name="Sun J."/>
        </authorList>
    </citation>
    <scope>NUCLEOTIDE SEQUENCE [LARGE SCALE GENOMIC DNA]</scope>
    <source>
        <strain evidence="10 11">7209-2</strain>
    </source>
</reference>
<feature type="transmembrane region" description="Helical" evidence="8">
    <location>
        <begin position="249"/>
        <end position="271"/>
    </location>
</feature>
<protein>
    <recommendedName>
        <fullName evidence="9">Glycosyltransferase RgtA/B/C/D-like domain-containing protein</fullName>
    </recommendedName>
</protein>
<evidence type="ECO:0000313" key="11">
    <source>
        <dbReference type="Proteomes" id="UP000309667"/>
    </source>
</evidence>
<dbReference type="InterPro" id="IPR038731">
    <property type="entry name" value="RgtA/B/C-like"/>
</dbReference>